<name>A0A3B0TJD1_9ZZZZ</name>
<accession>A0A3B0TJD1</accession>
<reference evidence="1" key="1">
    <citation type="submission" date="2018-06" db="EMBL/GenBank/DDBJ databases">
        <authorList>
            <person name="Zhirakovskaya E."/>
        </authorList>
    </citation>
    <scope>NUCLEOTIDE SEQUENCE</scope>
</reference>
<protein>
    <submittedName>
        <fullName evidence="1">Uncharacterized protein</fullName>
    </submittedName>
</protein>
<gene>
    <name evidence="1" type="ORF">MNBD_ALPHA11-2308</name>
</gene>
<organism evidence="1">
    <name type="scientific">hydrothermal vent metagenome</name>
    <dbReference type="NCBI Taxonomy" id="652676"/>
    <lineage>
        <taxon>unclassified sequences</taxon>
        <taxon>metagenomes</taxon>
        <taxon>ecological metagenomes</taxon>
    </lineage>
</organism>
<dbReference type="EMBL" id="UOEQ01000186">
    <property type="protein sequence ID" value="VAW18775.1"/>
    <property type="molecule type" value="Genomic_DNA"/>
</dbReference>
<dbReference type="AlphaFoldDB" id="A0A3B0TJD1"/>
<feature type="non-terminal residue" evidence="1">
    <location>
        <position position="51"/>
    </location>
</feature>
<evidence type="ECO:0000313" key="1">
    <source>
        <dbReference type="EMBL" id="VAW18775.1"/>
    </source>
</evidence>
<proteinExistence type="predicted"/>
<sequence>MSIQLFSSSINDDFLKKLSNKAVKNFGVPAVAVSTMNSNEIQSAHLQGNRI</sequence>